<gene>
    <name evidence="3" type="ORF">L1F31_00900</name>
</gene>
<keyword evidence="2" id="KW-0812">Transmembrane</keyword>
<name>A0ABY5SPZ6_9MICO</name>
<feature type="transmembrane region" description="Helical" evidence="2">
    <location>
        <begin position="91"/>
        <end position="108"/>
    </location>
</feature>
<evidence type="ECO:0000256" key="1">
    <source>
        <dbReference type="SAM" id="MobiDB-lite"/>
    </source>
</evidence>
<evidence type="ECO:0000313" key="3">
    <source>
        <dbReference type="EMBL" id="UVI36254.1"/>
    </source>
</evidence>
<dbReference type="Gene3D" id="6.10.250.2870">
    <property type="match status" value="1"/>
</dbReference>
<evidence type="ECO:0000313" key="4">
    <source>
        <dbReference type="Proteomes" id="UP001064879"/>
    </source>
</evidence>
<dbReference type="RefSeq" id="WP_265418855.1">
    <property type="nucleotide sequence ID" value="NZ_CP093443.1"/>
</dbReference>
<accession>A0ABY5SPZ6</accession>
<reference evidence="3" key="1">
    <citation type="submission" date="2022-03" db="EMBL/GenBank/DDBJ databases">
        <title>Brevibacterium spongiae sp. nov., isolated from marine sponge.</title>
        <authorList>
            <person name="Li Z."/>
            <person name="Zhang M."/>
        </authorList>
    </citation>
    <scope>NUCLEOTIDE SEQUENCE</scope>
    <source>
        <strain evidence="3">WHS-Z9</strain>
    </source>
</reference>
<keyword evidence="2" id="KW-0472">Membrane</keyword>
<evidence type="ECO:0000256" key="2">
    <source>
        <dbReference type="SAM" id="Phobius"/>
    </source>
</evidence>
<feature type="compositionally biased region" description="Basic and acidic residues" evidence="1">
    <location>
        <begin position="361"/>
        <end position="371"/>
    </location>
</feature>
<feature type="region of interest" description="Disordered" evidence="1">
    <location>
        <begin position="361"/>
        <end position="380"/>
    </location>
</feature>
<sequence>MTLAALFVILSPYTPRLIVVLSIVLGCTVTWFYPALPSSFPDAGIFATAILASHFAWAAYGLGCLGLFAHLGMATWLRAFDGGLDGLVETTFGLLVASILGLSAGVVEQRIRAEISHRVAVSREHDRRLAKLRLKFSLDTHDAVSHSLSTESSIIKMLSREQTTEAVDRKLAELTLVNSTAQKRLRTLLSSLDAESPDKKDVDFDSEIRTLGSAIRAASAAGGMYLSVTSCDLPRSAQHALMDHARSIIMELTTNIIRYTTLPDTPVIAVSLVGRQPGSAQLCFESCNRSQVALPAPPRSLSRRAQALNGDCQTSYKDDGTLQIVVKIPVNLTHSHEKTQVAEHVSLRDEENHLHWSEHHALNHDDAHTAEPGRVGQQGR</sequence>
<keyword evidence="2" id="KW-1133">Transmembrane helix</keyword>
<organism evidence="3 4">
    <name type="scientific">Brevibacterium spongiae</name>
    <dbReference type="NCBI Taxonomy" id="2909672"/>
    <lineage>
        <taxon>Bacteria</taxon>
        <taxon>Bacillati</taxon>
        <taxon>Actinomycetota</taxon>
        <taxon>Actinomycetes</taxon>
        <taxon>Micrococcales</taxon>
        <taxon>Brevibacteriaceae</taxon>
        <taxon>Brevibacterium</taxon>
    </lineage>
</organism>
<dbReference type="EMBL" id="CP093443">
    <property type="protein sequence ID" value="UVI36254.1"/>
    <property type="molecule type" value="Genomic_DNA"/>
</dbReference>
<feature type="transmembrane region" description="Helical" evidence="2">
    <location>
        <begin position="13"/>
        <end position="33"/>
    </location>
</feature>
<keyword evidence="4" id="KW-1185">Reference proteome</keyword>
<dbReference type="Proteomes" id="UP001064879">
    <property type="component" value="Chromosome"/>
</dbReference>
<feature type="transmembrane region" description="Helical" evidence="2">
    <location>
        <begin position="45"/>
        <end position="71"/>
    </location>
</feature>
<protein>
    <recommendedName>
        <fullName evidence="5">Signal transduction histidine kinase subgroup 3 dimerisation and phosphoacceptor domain-containing protein</fullName>
    </recommendedName>
</protein>
<evidence type="ECO:0008006" key="5">
    <source>
        <dbReference type="Google" id="ProtNLM"/>
    </source>
</evidence>
<proteinExistence type="predicted"/>